<reference evidence="1 2" key="1">
    <citation type="submission" date="2023-02" db="EMBL/GenBank/DDBJ databases">
        <title>LHISI_Scaffold_Assembly.</title>
        <authorList>
            <person name="Stuart O.P."/>
            <person name="Cleave R."/>
            <person name="Magrath M.J.L."/>
            <person name="Mikheyev A.S."/>
        </authorList>
    </citation>
    <scope>NUCLEOTIDE SEQUENCE [LARGE SCALE GENOMIC DNA]</scope>
    <source>
        <strain evidence="1">Daus_M_001</strain>
        <tissue evidence="1">Leg muscle</tissue>
    </source>
</reference>
<evidence type="ECO:0000313" key="2">
    <source>
        <dbReference type="Proteomes" id="UP001159363"/>
    </source>
</evidence>
<gene>
    <name evidence="1" type="ORF">PR048_023435</name>
</gene>
<sequence length="98" mass="12079">MKIQYFMYTGFFRWELIKEQVHTFNQVKLLEQHFSEMFARTRHLIALMEDKESAEVIVSQLLTLYQERWVGRPFTNLLDFRHHNLKIDQKERQKLTPH</sequence>
<accession>A0ABQ9GU35</accession>
<keyword evidence="2" id="KW-1185">Reference proteome</keyword>
<organism evidence="1 2">
    <name type="scientific">Dryococelus australis</name>
    <dbReference type="NCBI Taxonomy" id="614101"/>
    <lineage>
        <taxon>Eukaryota</taxon>
        <taxon>Metazoa</taxon>
        <taxon>Ecdysozoa</taxon>
        <taxon>Arthropoda</taxon>
        <taxon>Hexapoda</taxon>
        <taxon>Insecta</taxon>
        <taxon>Pterygota</taxon>
        <taxon>Neoptera</taxon>
        <taxon>Polyneoptera</taxon>
        <taxon>Phasmatodea</taxon>
        <taxon>Verophasmatodea</taxon>
        <taxon>Anareolatae</taxon>
        <taxon>Phasmatidae</taxon>
        <taxon>Eurycanthinae</taxon>
        <taxon>Dryococelus</taxon>
    </lineage>
</organism>
<proteinExistence type="predicted"/>
<name>A0ABQ9GU35_9NEOP</name>
<dbReference type="EMBL" id="JARBHB010000009">
    <property type="protein sequence ID" value="KAJ8875540.1"/>
    <property type="molecule type" value="Genomic_DNA"/>
</dbReference>
<evidence type="ECO:0000313" key="1">
    <source>
        <dbReference type="EMBL" id="KAJ8875540.1"/>
    </source>
</evidence>
<comment type="caution">
    <text evidence="1">The sequence shown here is derived from an EMBL/GenBank/DDBJ whole genome shotgun (WGS) entry which is preliminary data.</text>
</comment>
<dbReference type="Proteomes" id="UP001159363">
    <property type="component" value="Chromosome 8"/>
</dbReference>
<protein>
    <submittedName>
        <fullName evidence="1">Uncharacterized protein</fullName>
    </submittedName>
</protein>